<evidence type="ECO:0000259" key="9">
    <source>
        <dbReference type="Pfam" id="PF02771"/>
    </source>
</evidence>
<evidence type="ECO:0000256" key="1">
    <source>
        <dbReference type="ARBA" id="ARBA00001974"/>
    </source>
</evidence>
<feature type="compositionally biased region" description="Basic and acidic residues" evidence="6">
    <location>
        <begin position="398"/>
        <end position="414"/>
    </location>
</feature>
<dbReference type="SUPFAM" id="SSF56645">
    <property type="entry name" value="Acyl-CoA dehydrogenase NM domain-like"/>
    <property type="match status" value="1"/>
</dbReference>
<keyword evidence="4" id="KW-0274">FAD</keyword>
<dbReference type="PANTHER" id="PTHR43292:SF3">
    <property type="entry name" value="ACYL-COA DEHYDROGENASE FADE29"/>
    <property type="match status" value="1"/>
</dbReference>
<gene>
    <name evidence="10" type="ORF">METZ01_LOCUS8570</name>
</gene>
<sequence length="414" mass="45222">MAASDDRPTETAEQAAFRTEARAFLEAHAEPRAEADPWEVIGFPDDAEALAHFEKCRTWQRTLADHGWAGLTWPAEYGGGGFEAWANRVFAEESARFGSNAGFVMASMSMLGPTLLALGTEEQKLRYLPPMLRADETWCQLFSEPGAGSDLAGLATRAVVDGDEFVVDGQKVWNSSAQFCNWGFLLVRTDPNVPKHRGISFLLLDMSSPGVEVRPLVQANGSAHFNEVFLTGVRIPVANIVGDLHGGWGPTRMVLGNEASFIGGSGGGRRTTDRLIDLARLFGRQEDPVVRQELARAYSRERIVGLMGRRMRDIVREGGQPPFDPALTKVFFTDSKVHTGQVAAAIAGPSGMATMPDDDRVSRWVQAEVINRFTISIGGGTTEVQKNNLGERSLGLPREPRGDKDVPWKDVPRS</sequence>
<comment type="similarity">
    <text evidence="2">Belongs to the acyl-CoA dehydrogenase family.</text>
</comment>
<organism evidence="10">
    <name type="scientific">marine metagenome</name>
    <dbReference type="NCBI Taxonomy" id="408172"/>
    <lineage>
        <taxon>unclassified sequences</taxon>
        <taxon>metagenomes</taxon>
        <taxon>ecological metagenomes</taxon>
    </lineage>
</organism>
<dbReference type="GO" id="GO:0016627">
    <property type="term" value="F:oxidoreductase activity, acting on the CH-CH group of donors"/>
    <property type="evidence" value="ECO:0007669"/>
    <property type="project" value="InterPro"/>
</dbReference>
<dbReference type="SUPFAM" id="SSF47203">
    <property type="entry name" value="Acyl-CoA dehydrogenase C-terminal domain-like"/>
    <property type="match status" value="1"/>
</dbReference>
<feature type="domain" description="Acyl-CoA oxidase/dehydrogenase middle" evidence="8">
    <location>
        <begin position="139"/>
        <end position="228"/>
    </location>
</feature>
<dbReference type="InterPro" id="IPR009075">
    <property type="entry name" value="AcylCo_DH/oxidase_C"/>
</dbReference>
<evidence type="ECO:0000256" key="4">
    <source>
        <dbReference type="ARBA" id="ARBA00022827"/>
    </source>
</evidence>
<dbReference type="InterPro" id="IPR036250">
    <property type="entry name" value="AcylCo_DH-like_C"/>
</dbReference>
<dbReference type="FunFam" id="2.40.110.10:FF:000011">
    <property type="entry name" value="Acyl-CoA dehydrogenase FadE34"/>
    <property type="match status" value="1"/>
</dbReference>
<protein>
    <recommendedName>
        <fullName evidence="11">Dehydrogenase</fullName>
    </recommendedName>
</protein>
<dbReference type="InterPro" id="IPR046373">
    <property type="entry name" value="Acyl-CoA_Oxase/DH_mid-dom_sf"/>
</dbReference>
<dbReference type="Gene3D" id="2.40.110.10">
    <property type="entry name" value="Butyryl-CoA Dehydrogenase, subunit A, domain 2"/>
    <property type="match status" value="1"/>
</dbReference>
<dbReference type="InterPro" id="IPR006091">
    <property type="entry name" value="Acyl-CoA_Oxase/DH_mid-dom"/>
</dbReference>
<feature type="region of interest" description="Disordered" evidence="6">
    <location>
        <begin position="381"/>
        <end position="414"/>
    </location>
</feature>
<evidence type="ECO:0000256" key="3">
    <source>
        <dbReference type="ARBA" id="ARBA00022630"/>
    </source>
</evidence>
<evidence type="ECO:0000259" key="8">
    <source>
        <dbReference type="Pfam" id="PF02770"/>
    </source>
</evidence>
<dbReference type="AlphaFoldDB" id="A0A381NM80"/>
<reference evidence="10" key="1">
    <citation type="submission" date="2018-05" db="EMBL/GenBank/DDBJ databases">
        <authorList>
            <person name="Lanie J.A."/>
            <person name="Ng W.-L."/>
            <person name="Kazmierczak K.M."/>
            <person name="Andrzejewski T.M."/>
            <person name="Davidsen T.M."/>
            <person name="Wayne K.J."/>
            <person name="Tettelin H."/>
            <person name="Glass J.I."/>
            <person name="Rusch D."/>
            <person name="Podicherti R."/>
            <person name="Tsui H.-C.T."/>
            <person name="Winkler M.E."/>
        </authorList>
    </citation>
    <scope>NUCLEOTIDE SEQUENCE</scope>
</reference>
<name>A0A381NM80_9ZZZZ</name>
<dbReference type="InterPro" id="IPR013786">
    <property type="entry name" value="AcylCoA_DH/ox_N"/>
</dbReference>
<evidence type="ECO:0000256" key="6">
    <source>
        <dbReference type="SAM" id="MobiDB-lite"/>
    </source>
</evidence>
<dbReference type="Pfam" id="PF02770">
    <property type="entry name" value="Acyl-CoA_dh_M"/>
    <property type="match status" value="1"/>
</dbReference>
<dbReference type="GO" id="GO:0005886">
    <property type="term" value="C:plasma membrane"/>
    <property type="evidence" value="ECO:0007669"/>
    <property type="project" value="TreeGrafter"/>
</dbReference>
<evidence type="ECO:0008006" key="11">
    <source>
        <dbReference type="Google" id="ProtNLM"/>
    </source>
</evidence>
<dbReference type="EMBL" id="UINC01000456">
    <property type="protein sequence ID" value="SUZ55716.1"/>
    <property type="molecule type" value="Genomic_DNA"/>
</dbReference>
<accession>A0A381NM80</accession>
<feature type="domain" description="Acyl-CoA dehydrogenase/oxidase N-terminal" evidence="9">
    <location>
        <begin position="11"/>
        <end position="133"/>
    </location>
</feature>
<dbReference type="InterPro" id="IPR052161">
    <property type="entry name" value="Mycobact_Acyl-CoA_DH"/>
</dbReference>
<comment type="cofactor">
    <cofactor evidence="1">
        <name>FAD</name>
        <dbReference type="ChEBI" id="CHEBI:57692"/>
    </cofactor>
</comment>
<dbReference type="Gene3D" id="1.10.540.10">
    <property type="entry name" value="Acyl-CoA dehydrogenase/oxidase, N-terminal domain"/>
    <property type="match status" value="1"/>
</dbReference>
<dbReference type="InterPro" id="IPR009100">
    <property type="entry name" value="AcylCoA_DH/oxidase_NM_dom_sf"/>
</dbReference>
<keyword evidence="5" id="KW-0560">Oxidoreductase</keyword>
<evidence type="ECO:0000313" key="10">
    <source>
        <dbReference type="EMBL" id="SUZ55716.1"/>
    </source>
</evidence>
<dbReference type="PANTHER" id="PTHR43292">
    <property type="entry name" value="ACYL-COA DEHYDROGENASE"/>
    <property type="match status" value="1"/>
</dbReference>
<proteinExistence type="inferred from homology"/>
<evidence type="ECO:0000256" key="5">
    <source>
        <dbReference type="ARBA" id="ARBA00023002"/>
    </source>
</evidence>
<keyword evidence="3" id="KW-0285">Flavoprotein</keyword>
<dbReference type="Pfam" id="PF00441">
    <property type="entry name" value="Acyl-CoA_dh_1"/>
    <property type="match status" value="1"/>
</dbReference>
<evidence type="ECO:0000256" key="2">
    <source>
        <dbReference type="ARBA" id="ARBA00009347"/>
    </source>
</evidence>
<feature type="domain" description="Acyl-CoA dehydrogenase/oxidase C-terminal" evidence="7">
    <location>
        <begin position="268"/>
        <end position="393"/>
    </location>
</feature>
<evidence type="ECO:0000259" key="7">
    <source>
        <dbReference type="Pfam" id="PF00441"/>
    </source>
</evidence>
<dbReference type="Pfam" id="PF02771">
    <property type="entry name" value="Acyl-CoA_dh_N"/>
    <property type="match status" value="1"/>
</dbReference>
<dbReference type="GO" id="GO:0050660">
    <property type="term" value="F:flavin adenine dinucleotide binding"/>
    <property type="evidence" value="ECO:0007669"/>
    <property type="project" value="InterPro"/>
</dbReference>
<dbReference type="Gene3D" id="1.20.140.10">
    <property type="entry name" value="Butyryl-CoA Dehydrogenase, subunit A, domain 3"/>
    <property type="match status" value="1"/>
</dbReference>
<dbReference type="InterPro" id="IPR037069">
    <property type="entry name" value="AcylCoA_DH/ox_N_sf"/>
</dbReference>